<keyword evidence="1" id="KW-0479">Metal-binding</keyword>
<keyword evidence="3" id="KW-0106">Calcium</keyword>
<dbReference type="PANTHER" id="PTHR23055">
    <property type="entry name" value="CALCIUM BINDING PROTEINS"/>
    <property type="match status" value="1"/>
</dbReference>
<name>A0AA88H5K2_ARTSF</name>
<sequence>MPEIHSNFKDFLNKTEPDLVFVLSKLCRGSLEDKLRWTFRLYDTNNDNTISQQEMEDVISSVAFLTGLYDEEDIERRIKLWVESIFECVKSGSCRSPETAYKNIRVMHHVLADIGTEQQTK</sequence>
<dbReference type="Proteomes" id="UP001187531">
    <property type="component" value="Unassembled WGS sequence"/>
</dbReference>
<evidence type="ECO:0000313" key="6">
    <source>
        <dbReference type="Proteomes" id="UP001187531"/>
    </source>
</evidence>
<dbReference type="EMBL" id="JAVRJZ010000723">
    <property type="protein sequence ID" value="KAK2702168.1"/>
    <property type="molecule type" value="Genomic_DNA"/>
</dbReference>
<gene>
    <name evidence="5" type="ORF">QYM36_019219</name>
</gene>
<accession>A0AA88H5K2</accession>
<keyword evidence="2" id="KW-0677">Repeat</keyword>
<evidence type="ECO:0000256" key="3">
    <source>
        <dbReference type="ARBA" id="ARBA00022837"/>
    </source>
</evidence>
<evidence type="ECO:0000256" key="1">
    <source>
        <dbReference type="ARBA" id="ARBA00022723"/>
    </source>
</evidence>
<organism evidence="5 6">
    <name type="scientific">Artemia franciscana</name>
    <name type="common">Brine shrimp</name>
    <name type="synonym">Artemia sanfranciscana</name>
    <dbReference type="NCBI Taxonomy" id="6661"/>
    <lineage>
        <taxon>Eukaryota</taxon>
        <taxon>Metazoa</taxon>
        <taxon>Ecdysozoa</taxon>
        <taxon>Arthropoda</taxon>
        <taxon>Crustacea</taxon>
        <taxon>Branchiopoda</taxon>
        <taxon>Anostraca</taxon>
        <taxon>Artemiidae</taxon>
        <taxon>Artemia</taxon>
    </lineage>
</organism>
<keyword evidence="6" id="KW-1185">Reference proteome</keyword>
<dbReference type="SUPFAM" id="SSF47473">
    <property type="entry name" value="EF-hand"/>
    <property type="match status" value="1"/>
</dbReference>
<feature type="domain" description="EF-hand" evidence="4">
    <location>
        <begin position="30"/>
        <end position="65"/>
    </location>
</feature>
<dbReference type="PROSITE" id="PS50222">
    <property type="entry name" value="EF_HAND_2"/>
    <property type="match status" value="1"/>
</dbReference>
<evidence type="ECO:0000256" key="2">
    <source>
        <dbReference type="ARBA" id="ARBA00022737"/>
    </source>
</evidence>
<dbReference type="GO" id="GO:0005509">
    <property type="term" value="F:calcium ion binding"/>
    <property type="evidence" value="ECO:0007669"/>
    <property type="project" value="InterPro"/>
</dbReference>
<evidence type="ECO:0000259" key="4">
    <source>
        <dbReference type="PROSITE" id="PS50222"/>
    </source>
</evidence>
<evidence type="ECO:0000313" key="5">
    <source>
        <dbReference type="EMBL" id="KAK2702168.1"/>
    </source>
</evidence>
<dbReference type="InterPro" id="IPR002048">
    <property type="entry name" value="EF_hand_dom"/>
</dbReference>
<dbReference type="PROSITE" id="PS00018">
    <property type="entry name" value="EF_HAND_1"/>
    <property type="match status" value="1"/>
</dbReference>
<dbReference type="InterPro" id="IPR018247">
    <property type="entry name" value="EF_Hand_1_Ca_BS"/>
</dbReference>
<dbReference type="PANTHER" id="PTHR23055:SF167">
    <property type="entry name" value="EF-HAND DOMAIN-CONTAINING PROTEIN"/>
    <property type="match status" value="1"/>
</dbReference>
<proteinExistence type="predicted"/>
<protein>
    <recommendedName>
        <fullName evidence="4">EF-hand domain-containing protein</fullName>
    </recommendedName>
</protein>
<comment type="caution">
    <text evidence="5">The sequence shown here is derived from an EMBL/GenBank/DDBJ whole genome shotgun (WGS) entry which is preliminary data.</text>
</comment>
<dbReference type="InterPro" id="IPR011992">
    <property type="entry name" value="EF-hand-dom_pair"/>
</dbReference>
<dbReference type="AlphaFoldDB" id="A0AA88H5K2"/>
<dbReference type="SMART" id="SM00054">
    <property type="entry name" value="EFh"/>
    <property type="match status" value="1"/>
</dbReference>
<dbReference type="Gene3D" id="1.10.238.10">
    <property type="entry name" value="EF-hand"/>
    <property type="match status" value="1"/>
</dbReference>
<dbReference type="InterPro" id="IPR028846">
    <property type="entry name" value="Recoverin"/>
</dbReference>
<reference evidence="5" key="1">
    <citation type="submission" date="2023-07" db="EMBL/GenBank/DDBJ databases">
        <title>Chromosome-level genome assembly of Artemia franciscana.</title>
        <authorList>
            <person name="Jo E."/>
        </authorList>
    </citation>
    <scope>NUCLEOTIDE SEQUENCE</scope>
    <source>
        <tissue evidence="5">Whole body</tissue>
    </source>
</reference>